<dbReference type="GO" id="GO:0090263">
    <property type="term" value="P:positive regulation of canonical Wnt signaling pathway"/>
    <property type="evidence" value="ECO:0007669"/>
    <property type="project" value="TreeGrafter"/>
</dbReference>
<dbReference type="PANTHER" id="PTHR22922:SF5">
    <property type="entry name" value="CAPRIN-2"/>
    <property type="match status" value="1"/>
</dbReference>
<dbReference type="Ensembl" id="ENSGACT00000039497.1">
    <property type="protein sequence ID" value="ENSGACP00000030167.1"/>
    <property type="gene ID" value="ENSGACG00000019233.2"/>
</dbReference>
<name>A0AAQ4NUQ5_GASAC</name>
<evidence type="ECO:0000313" key="1">
    <source>
        <dbReference type="Ensembl" id="ENSGACP00000030167.1"/>
    </source>
</evidence>
<accession>A0AAQ4NUQ5</accession>
<proteinExistence type="predicted"/>
<dbReference type="PANTHER" id="PTHR22922">
    <property type="entry name" value="GPI-ANCHORED PROTEIN P137"/>
    <property type="match status" value="1"/>
</dbReference>
<dbReference type="InterPro" id="IPR028816">
    <property type="entry name" value="Caprin"/>
</dbReference>
<dbReference type="GO" id="GO:0005737">
    <property type="term" value="C:cytoplasm"/>
    <property type="evidence" value="ECO:0007669"/>
    <property type="project" value="TreeGrafter"/>
</dbReference>
<evidence type="ECO:0000313" key="2">
    <source>
        <dbReference type="Proteomes" id="UP000007635"/>
    </source>
</evidence>
<dbReference type="AlphaFoldDB" id="A0AAQ4NUQ5"/>
<dbReference type="GO" id="GO:0005102">
    <property type="term" value="F:signaling receptor binding"/>
    <property type="evidence" value="ECO:0007669"/>
    <property type="project" value="TreeGrafter"/>
</dbReference>
<reference evidence="1" key="2">
    <citation type="submission" date="2025-08" db="UniProtKB">
        <authorList>
            <consortium name="Ensembl"/>
        </authorList>
    </citation>
    <scope>IDENTIFICATION</scope>
</reference>
<reference evidence="1" key="3">
    <citation type="submission" date="2025-09" db="UniProtKB">
        <authorList>
            <consortium name="Ensembl"/>
        </authorList>
    </citation>
    <scope>IDENTIFICATION</scope>
</reference>
<reference evidence="1 2" key="1">
    <citation type="journal article" date="2021" name="G3 (Bethesda)">
        <title>Improved contiguity of the threespine stickleback genome using long-read sequencing.</title>
        <authorList>
            <person name="Nath S."/>
            <person name="Shaw D.E."/>
            <person name="White M.A."/>
        </authorList>
    </citation>
    <scope>NUCLEOTIDE SEQUENCE [LARGE SCALE GENOMIC DNA]</scope>
    <source>
        <strain evidence="1 2">Lake Benthic</strain>
    </source>
</reference>
<organism evidence="1 2">
    <name type="scientific">Gasterosteus aculeatus aculeatus</name>
    <name type="common">three-spined stickleback</name>
    <dbReference type="NCBI Taxonomy" id="481459"/>
    <lineage>
        <taxon>Eukaryota</taxon>
        <taxon>Metazoa</taxon>
        <taxon>Chordata</taxon>
        <taxon>Craniata</taxon>
        <taxon>Vertebrata</taxon>
        <taxon>Euteleostomi</taxon>
        <taxon>Actinopterygii</taxon>
        <taxon>Neopterygii</taxon>
        <taxon>Teleostei</taxon>
        <taxon>Neoteleostei</taxon>
        <taxon>Acanthomorphata</taxon>
        <taxon>Eupercaria</taxon>
        <taxon>Perciformes</taxon>
        <taxon>Cottioidei</taxon>
        <taxon>Gasterosteales</taxon>
        <taxon>Gasterosteidae</taxon>
        <taxon>Gasterosteus</taxon>
    </lineage>
</organism>
<protein>
    <submittedName>
        <fullName evidence="1">Caprin family member 2</fullName>
    </submittedName>
</protein>
<keyword evidence="2" id="KW-1185">Reference proteome</keyword>
<dbReference type="GeneTree" id="ENSGT00940000153438"/>
<sequence>MVQLSPSPTPSVTPQSECSESQENLVILNLETSTVYYGYDTYIVDGLICLKHKIRNLEKKKLKLEDYRKRLNWGEELNNDQMEAVKKYEEVLHNLAFAKELHKSLNALTQNVSPLQLDFHSFLERGGCKVMSSMLLILF</sequence>
<dbReference type="Proteomes" id="UP000007635">
    <property type="component" value="Chromosome IV"/>
</dbReference>